<feature type="signal peptide" evidence="2">
    <location>
        <begin position="1"/>
        <end position="38"/>
    </location>
</feature>
<evidence type="ECO:0008006" key="5">
    <source>
        <dbReference type="Google" id="ProtNLM"/>
    </source>
</evidence>
<protein>
    <recommendedName>
        <fullName evidence="5">PepSY domain-containing protein</fullName>
    </recommendedName>
</protein>
<evidence type="ECO:0000313" key="3">
    <source>
        <dbReference type="EMBL" id="AOT69446.1"/>
    </source>
</evidence>
<reference evidence="3 4" key="1">
    <citation type="submission" date="2016-09" db="EMBL/GenBank/DDBJ databases">
        <title>Genomic analysis reveals versatility of anaerobic energy metabolism of Geosporobacter ferrireducens IRF9 of phylum Firmicutes.</title>
        <authorList>
            <person name="Kim S.-J."/>
        </authorList>
    </citation>
    <scope>NUCLEOTIDE SEQUENCE [LARGE SCALE GENOMIC DNA]</scope>
    <source>
        <strain evidence="3 4">IRF9</strain>
    </source>
</reference>
<evidence type="ECO:0000256" key="1">
    <source>
        <dbReference type="SAM" id="MobiDB-lite"/>
    </source>
</evidence>
<dbReference type="STRING" id="1424294.Gferi_07595"/>
<evidence type="ECO:0000313" key="4">
    <source>
        <dbReference type="Proteomes" id="UP000095743"/>
    </source>
</evidence>
<dbReference type="EMBL" id="CP017269">
    <property type="protein sequence ID" value="AOT69446.1"/>
    <property type="molecule type" value="Genomic_DNA"/>
</dbReference>
<proteinExistence type="predicted"/>
<keyword evidence="2" id="KW-0732">Signal</keyword>
<dbReference type="AlphaFoldDB" id="A0A1D8GEW2"/>
<feature type="region of interest" description="Disordered" evidence="1">
    <location>
        <begin position="287"/>
        <end position="306"/>
    </location>
</feature>
<accession>A0A1D8GEW2</accession>
<dbReference type="KEGG" id="gfe:Gferi_07595"/>
<keyword evidence="4" id="KW-1185">Reference proteome</keyword>
<dbReference type="Proteomes" id="UP000095743">
    <property type="component" value="Chromosome"/>
</dbReference>
<sequence>MKKPNSKERHFKKSVLAAAMIIGANIIAFQGFTQAASAAVYNKTNIIPTSYANSTSVSSQTVQNSLPEGYKKANYKVGTINLPYYKNQTPAEKDMTKEAAAELVAQYLWQVYGANLEGQTIEMGYDAPTENTPRPMWIAEVELKGQNYADGYRVDRYGVWIDSVTGELYNIGLNRTLKEKVPVGPDWSLNESEYEAAAKKLAEKYNIVNSTVQSIQFTGQGASFSTNISSTYGDPTISFQVHGENGEVALMTISRYDKVLLGVMYNGQYKYDLLKIEELVQEMEAKAKADEATSADKSKVPTLMGN</sequence>
<feature type="compositionally biased region" description="Basic and acidic residues" evidence="1">
    <location>
        <begin position="287"/>
        <end position="299"/>
    </location>
</feature>
<organism evidence="3 4">
    <name type="scientific">Geosporobacter ferrireducens</name>
    <dbReference type="NCBI Taxonomy" id="1424294"/>
    <lineage>
        <taxon>Bacteria</taxon>
        <taxon>Bacillati</taxon>
        <taxon>Bacillota</taxon>
        <taxon>Clostridia</taxon>
        <taxon>Peptostreptococcales</taxon>
        <taxon>Thermotaleaceae</taxon>
        <taxon>Geosporobacter</taxon>
    </lineage>
</organism>
<dbReference type="RefSeq" id="WP_069975125.1">
    <property type="nucleotide sequence ID" value="NZ_CP017269.1"/>
</dbReference>
<evidence type="ECO:0000256" key="2">
    <source>
        <dbReference type="SAM" id="SignalP"/>
    </source>
</evidence>
<gene>
    <name evidence="3" type="ORF">Gferi_07595</name>
</gene>
<feature type="chain" id="PRO_5038653564" description="PepSY domain-containing protein" evidence="2">
    <location>
        <begin position="39"/>
        <end position="306"/>
    </location>
</feature>
<name>A0A1D8GEW2_9FIRM</name>
<dbReference type="OrthoDB" id="2034072at2"/>